<feature type="transmembrane region" description="Helical" evidence="1">
    <location>
        <begin position="269"/>
        <end position="291"/>
    </location>
</feature>
<keyword evidence="1" id="KW-0812">Transmembrane</keyword>
<keyword evidence="3" id="KW-1185">Reference proteome</keyword>
<name>A0A245ZMA1_9SPHN</name>
<dbReference type="EMBL" id="NBBJ01000002">
    <property type="protein sequence ID" value="OWK30863.1"/>
    <property type="molecule type" value="Genomic_DNA"/>
</dbReference>
<organism evidence="2 3">
    <name type="scientific">Sphingomonas mucosissima</name>
    <dbReference type="NCBI Taxonomy" id="370959"/>
    <lineage>
        <taxon>Bacteria</taxon>
        <taxon>Pseudomonadati</taxon>
        <taxon>Pseudomonadota</taxon>
        <taxon>Alphaproteobacteria</taxon>
        <taxon>Sphingomonadales</taxon>
        <taxon>Sphingomonadaceae</taxon>
        <taxon>Sphingomonas</taxon>
    </lineage>
</organism>
<reference evidence="2 3" key="1">
    <citation type="submission" date="2017-03" db="EMBL/GenBank/DDBJ databases">
        <title>Genome sequence of Sphingomonas mucosissima DSM 17494.</title>
        <authorList>
            <person name="Poehlein A."/>
            <person name="Wuebbeler J.H."/>
            <person name="Steinbuechel A."/>
            <person name="Daniel R."/>
        </authorList>
    </citation>
    <scope>NUCLEOTIDE SEQUENCE [LARGE SCALE GENOMIC DNA]</scope>
    <source>
        <strain evidence="2 3">DSM 17494</strain>
    </source>
</reference>
<dbReference type="AlphaFoldDB" id="A0A245ZMA1"/>
<keyword evidence="1" id="KW-1133">Transmembrane helix</keyword>
<evidence type="ECO:0008006" key="4">
    <source>
        <dbReference type="Google" id="ProtNLM"/>
    </source>
</evidence>
<gene>
    <name evidence="2" type="ORF">SPMU_18530</name>
</gene>
<sequence>MALIALIPFLAIRIPSMTDLPGHIGRYSVMLDGGRSPFLAAYYSFDWRVIGNLGLDLFVAAFGWLGAERAAWLGAAILAPLTILGMAAVSRALHGRVQPGALAASCFAMSNPLMFGFVNYCLSLALALFGFAAWVRWREAAAWRAVPLLALVALATWLAHAVGWGVLVLLVAGFELERLWQRRSAPLAPAVADALLRGLALVPPIVLTLAWRGDGGAQITWGDDLLVRKAMNWVVVLRGEAKWIDLATPIILALACLGTWRRQAIDWRLFTGALLLAFAVMVMPTVLFGSWGADERLAPAAVIAALLSLRWRNVASTDAQRDRRFITTFVSLALALFGVRTLMIARDWHRLDHDYAAHLGALDRVPRGARVFAVVLQDRCHTPWQSTAYVHLPSLAIGRRAALVNTQWLLPGAAMLKVRYPLDPRYANDPSQMVDGFDCDGPLPDPLAARRNALRSGQWQYLWVLQTRGTDPWQGHRPLYRDGNSALYRLPAA</sequence>
<accession>A0A245ZMA1</accession>
<dbReference type="RefSeq" id="WP_088333545.1">
    <property type="nucleotide sequence ID" value="NZ_NBBJ01000002.1"/>
</dbReference>
<comment type="caution">
    <text evidence="2">The sequence shown here is derived from an EMBL/GenBank/DDBJ whole genome shotgun (WGS) entry which is preliminary data.</text>
</comment>
<dbReference type="OrthoDB" id="7975584at2"/>
<feature type="transmembrane region" description="Helical" evidence="1">
    <location>
        <begin position="72"/>
        <end position="93"/>
    </location>
</feature>
<dbReference type="Proteomes" id="UP000197783">
    <property type="component" value="Unassembled WGS sequence"/>
</dbReference>
<feature type="transmembrane region" description="Helical" evidence="1">
    <location>
        <begin position="113"/>
        <end position="135"/>
    </location>
</feature>
<evidence type="ECO:0000313" key="3">
    <source>
        <dbReference type="Proteomes" id="UP000197783"/>
    </source>
</evidence>
<proteinExistence type="predicted"/>
<evidence type="ECO:0000313" key="2">
    <source>
        <dbReference type="EMBL" id="OWK30863.1"/>
    </source>
</evidence>
<feature type="transmembrane region" description="Helical" evidence="1">
    <location>
        <begin position="45"/>
        <end position="65"/>
    </location>
</feature>
<protein>
    <recommendedName>
        <fullName evidence="4">Glycosyltransferase RgtA/B/C/D-like domain-containing protein</fullName>
    </recommendedName>
</protein>
<keyword evidence="1" id="KW-0472">Membrane</keyword>
<feature type="transmembrane region" description="Helical" evidence="1">
    <location>
        <begin position="147"/>
        <end position="174"/>
    </location>
</feature>
<feature type="transmembrane region" description="Helical" evidence="1">
    <location>
        <begin position="325"/>
        <end position="345"/>
    </location>
</feature>
<evidence type="ECO:0000256" key="1">
    <source>
        <dbReference type="SAM" id="Phobius"/>
    </source>
</evidence>